<dbReference type="SUPFAM" id="SSF57701">
    <property type="entry name" value="Zn2/Cys6 DNA-binding domain"/>
    <property type="match status" value="1"/>
</dbReference>
<name>A0A409WBK4_9AGAR</name>
<evidence type="ECO:0000313" key="9">
    <source>
        <dbReference type="Proteomes" id="UP000284842"/>
    </source>
</evidence>
<dbReference type="InterPro" id="IPR001138">
    <property type="entry name" value="Zn2Cys6_DnaBD"/>
</dbReference>
<evidence type="ECO:0000256" key="6">
    <source>
        <dbReference type="SAM" id="MobiDB-lite"/>
    </source>
</evidence>
<dbReference type="OrthoDB" id="2123952at2759"/>
<feature type="compositionally biased region" description="Low complexity" evidence="6">
    <location>
        <begin position="697"/>
        <end position="711"/>
    </location>
</feature>
<dbReference type="GO" id="GO:0000981">
    <property type="term" value="F:DNA-binding transcription factor activity, RNA polymerase II-specific"/>
    <property type="evidence" value="ECO:0007669"/>
    <property type="project" value="InterPro"/>
</dbReference>
<keyword evidence="2" id="KW-0479">Metal-binding</keyword>
<dbReference type="PROSITE" id="PS50048">
    <property type="entry name" value="ZN2_CY6_FUNGAL_2"/>
    <property type="match status" value="1"/>
</dbReference>
<evidence type="ECO:0000256" key="3">
    <source>
        <dbReference type="ARBA" id="ARBA00023015"/>
    </source>
</evidence>
<dbReference type="CDD" id="cd12148">
    <property type="entry name" value="fungal_TF_MHR"/>
    <property type="match status" value="1"/>
</dbReference>
<organism evidence="8 9">
    <name type="scientific">Panaeolus cyanescens</name>
    <dbReference type="NCBI Taxonomy" id="181874"/>
    <lineage>
        <taxon>Eukaryota</taxon>
        <taxon>Fungi</taxon>
        <taxon>Dikarya</taxon>
        <taxon>Basidiomycota</taxon>
        <taxon>Agaricomycotina</taxon>
        <taxon>Agaricomycetes</taxon>
        <taxon>Agaricomycetidae</taxon>
        <taxon>Agaricales</taxon>
        <taxon>Agaricineae</taxon>
        <taxon>Galeropsidaceae</taxon>
        <taxon>Panaeolus</taxon>
    </lineage>
</organism>
<gene>
    <name evidence="8" type="ORF">CVT24_000739</name>
</gene>
<reference evidence="8 9" key="1">
    <citation type="journal article" date="2018" name="Evol. Lett.">
        <title>Horizontal gene cluster transfer increased hallucinogenic mushroom diversity.</title>
        <authorList>
            <person name="Reynolds H.T."/>
            <person name="Vijayakumar V."/>
            <person name="Gluck-Thaler E."/>
            <person name="Korotkin H.B."/>
            <person name="Matheny P.B."/>
            <person name="Slot J.C."/>
        </authorList>
    </citation>
    <scope>NUCLEOTIDE SEQUENCE [LARGE SCALE GENOMIC DNA]</scope>
    <source>
        <strain evidence="8 9">2629</strain>
    </source>
</reference>
<keyword evidence="9" id="KW-1185">Reference proteome</keyword>
<evidence type="ECO:0000256" key="1">
    <source>
        <dbReference type="ARBA" id="ARBA00004123"/>
    </source>
</evidence>
<evidence type="ECO:0000256" key="2">
    <source>
        <dbReference type="ARBA" id="ARBA00022723"/>
    </source>
</evidence>
<feature type="compositionally biased region" description="Polar residues" evidence="6">
    <location>
        <begin position="591"/>
        <end position="639"/>
    </location>
</feature>
<feature type="compositionally biased region" description="Low complexity" evidence="6">
    <location>
        <begin position="799"/>
        <end position="812"/>
    </location>
</feature>
<feature type="compositionally biased region" description="Polar residues" evidence="6">
    <location>
        <begin position="674"/>
        <end position="691"/>
    </location>
</feature>
<dbReference type="GO" id="GO:0008270">
    <property type="term" value="F:zinc ion binding"/>
    <property type="evidence" value="ECO:0007669"/>
    <property type="project" value="InterPro"/>
</dbReference>
<dbReference type="GO" id="GO:0005634">
    <property type="term" value="C:nucleus"/>
    <property type="evidence" value="ECO:0007669"/>
    <property type="project" value="UniProtKB-SubCell"/>
</dbReference>
<dbReference type="PANTHER" id="PTHR47338">
    <property type="entry name" value="ZN(II)2CYS6 TRANSCRIPTION FACTOR (EUROFUNG)-RELATED"/>
    <property type="match status" value="1"/>
</dbReference>
<dbReference type="GO" id="GO:0006351">
    <property type="term" value="P:DNA-templated transcription"/>
    <property type="evidence" value="ECO:0007669"/>
    <property type="project" value="InterPro"/>
</dbReference>
<feature type="region of interest" description="Disordered" evidence="6">
    <location>
        <begin position="1"/>
        <end position="21"/>
    </location>
</feature>
<dbReference type="CDD" id="cd00067">
    <property type="entry name" value="GAL4"/>
    <property type="match status" value="1"/>
</dbReference>
<feature type="compositionally biased region" description="Polar residues" evidence="6">
    <location>
        <begin position="1"/>
        <end position="10"/>
    </location>
</feature>
<feature type="compositionally biased region" description="Low complexity" evidence="6">
    <location>
        <begin position="654"/>
        <end position="673"/>
    </location>
</feature>
<dbReference type="Pfam" id="PF04082">
    <property type="entry name" value="Fungal_trans"/>
    <property type="match status" value="1"/>
</dbReference>
<keyword evidence="3" id="KW-0805">Transcription regulation</keyword>
<feature type="compositionally biased region" description="Low complexity" evidence="6">
    <location>
        <begin position="868"/>
        <end position="882"/>
    </location>
</feature>
<sequence>MNNQDSTNSFMKGPKRKRLAKACDACHKSKRRCDGTAPCSNCYYASKQCTYTDASGRPVPAPRPFKPERQDQQGPSRDGPPFPPPPPSQGPFRMYPNQPNLNDDSDDEHKHHRKRLRNERGNPMPIEDLVIDGPVSMERPNTIELEPALTRELTNRTAVIHKPTFASALAHNRVPSHLLLAVCALAAPLSKQPRIKTTPSRFAGKPFAQEALSLMFDGAGRLVVEADLAAAQALCILQMHDILTKDTSAVWSSRFHDLALQIVEGLGVHSPEHPTLTPLPSPEFVQLSIEREAIRRIFWFIHVLDVMASIFFKKPVTFTDHELRLRLPVDETSFEMGVHSTLPEYLYLPAVRTQYASEFGHLIRILSIYAKMEFALDALNGPDTNANPMGMLLEAEQKMEEWDRTLPDHLRFSEQSLQVQQSMFETSSNTGAWSWCFMHVYHASCALALNVARQRTHRGHKPDPNWALDKIQLILQMLGDPVTDYYLYYWLFSHAPYLHYRIVGAALWSLIKYCKRDDQQIRSWSAAYEDAWGTKVNELVQDWRSQPSPPQQHLYPALSQPPQPQHNHALHNHPNQLPHRRHSDVRSSSSQVPFNINHPNTSSGSRPLSHQHSSDGPSYNGPTASSSANTISGTSTMKRSPSHSPPMHYPLGRPPNSGSNNNNTSNRNNILSTGCLNDPSNASSGSVSNTARDTRPGTNSTTSAASGSAANVGPALGHGGNGNETSPSTQLGKYSTANAREANKQGNPQSRWSIMSGVSGESGAGNPGESSNSGKFSGSAAGMSGPGMSGDGKGGSGVSNGPSTGNGSSSGSVGLGGGSGRTAQTPRSHTGLGEGDVSLPSLRSSGLLGFGSSAPLRGDTQRSGLGGPSTSSSLQQQLSPRRTTPPGNLSLTLSAPSMSSHHNPHHHHSETSELPPPTSLAMPVGLPWLANESR</sequence>
<feature type="region of interest" description="Disordered" evidence="6">
    <location>
        <begin position="52"/>
        <end position="128"/>
    </location>
</feature>
<dbReference type="SMART" id="SM00906">
    <property type="entry name" value="Fungal_trans"/>
    <property type="match status" value="1"/>
</dbReference>
<dbReference type="EMBL" id="NHTK01005631">
    <property type="protein sequence ID" value="PPQ75884.1"/>
    <property type="molecule type" value="Genomic_DNA"/>
</dbReference>
<dbReference type="SMART" id="SM00066">
    <property type="entry name" value="GAL4"/>
    <property type="match status" value="1"/>
</dbReference>
<feature type="compositionally biased region" description="Polar residues" evidence="6">
    <location>
        <begin position="723"/>
        <end position="753"/>
    </location>
</feature>
<dbReference type="InterPro" id="IPR007219">
    <property type="entry name" value="XnlR_reg_dom"/>
</dbReference>
<feature type="compositionally biased region" description="Gly residues" evidence="6">
    <location>
        <begin position="784"/>
        <end position="798"/>
    </location>
</feature>
<comment type="subcellular location">
    <subcellularLocation>
        <location evidence="1">Nucleus</location>
    </subcellularLocation>
</comment>
<evidence type="ECO:0000313" key="8">
    <source>
        <dbReference type="EMBL" id="PPQ75884.1"/>
    </source>
</evidence>
<dbReference type="PROSITE" id="PS00463">
    <property type="entry name" value="ZN2_CY6_FUNGAL_1"/>
    <property type="match status" value="1"/>
</dbReference>
<keyword evidence="5" id="KW-0539">Nucleus</keyword>
<dbReference type="Pfam" id="PF00172">
    <property type="entry name" value="Zn_clus"/>
    <property type="match status" value="1"/>
</dbReference>
<accession>A0A409WBK4</accession>
<proteinExistence type="predicted"/>
<dbReference type="InterPro" id="IPR050815">
    <property type="entry name" value="TF_fung"/>
</dbReference>
<dbReference type="PANTHER" id="PTHR47338:SF5">
    <property type="entry name" value="ZN(II)2CYS6 TRANSCRIPTION FACTOR (EUROFUNG)"/>
    <property type="match status" value="1"/>
</dbReference>
<protein>
    <recommendedName>
        <fullName evidence="7">Zn(2)-C6 fungal-type domain-containing protein</fullName>
    </recommendedName>
</protein>
<evidence type="ECO:0000259" key="7">
    <source>
        <dbReference type="PROSITE" id="PS50048"/>
    </source>
</evidence>
<dbReference type="InParanoid" id="A0A409WBK4"/>
<dbReference type="GO" id="GO:0003677">
    <property type="term" value="F:DNA binding"/>
    <property type="evidence" value="ECO:0007669"/>
    <property type="project" value="InterPro"/>
</dbReference>
<feature type="compositionally biased region" description="Low complexity" evidence="6">
    <location>
        <begin position="838"/>
        <end position="853"/>
    </location>
</feature>
<feature type="compositionally biased region" description="Pro residues" evidence="6">
    <location>
        <begin position="78"/>
        <end position="89"/>
    </location>
</feature>
<feature type="domain" description="Zn(2)-C6 fungal-type" evidence="7">
    <location>
        <begin position="22"/>
        <end position="51"/>
    </location>
</feature>
<dbReference type="InterPro" id="IPR036864">
    <property type="entry name" value="Zn2-C6_fun-type_DNA-bd_sf"/>
</dbReference>
<feature type="region of interest" description="Disordered" evidence="6">
    <location>
        <begin position="544"/>
        <end position="934"/>
    </location>
</feature>
<dbReference type="AlphaFoldDB" id="A0A409WBK4"/>
<dbReference type="Proteomes" id="UP000284842">
    <property type="component" value="Unassembled WGS sequence"/>
</dbReference>
<keyword evidence="4" id="KW-0804">Transcription</keyword>
<dbReference type="Gene3D" id="4.10.240.10">
    <property type="entry name" value="Zn(2)-C6 fungal-type DNA-binding domain"/>
    <property type="match status" value="1"/>
</dbReference>
<comment type="caution">
    <text evidence="8">The sequence shown here is derived from an EMBL/GenBank/DDBJ whole genome shotgun (WGS) entry which is preliminary data.</text>
</comment>
<evidence type="ECO:0000256" key="5">
    <source>
        <dbReference type="ARBA" id="ARBA00023242"/>
    </source>
</evidence>
<evidence type="ECO:0000256" key="4">
    <source>
        <dbReference type="ARBA" id="ARBA00023163"/>
    </source>
</evidence>
<dbReference type="STRING" id="181874.A0A409WBK4"/>